<evidence type="ECO:0000259" key="2">
    <source>
        <dbReference type="Pfam" id="PF21861"/>
    </source>
</evidence>
<dbReference type="GO" id="GO:0003916">
    <property type="term" value="F:DNA topoisomerase activity"/>
    <property type="evidence" value="ECO:0007669"/>
    <property type="project" value="InterPro"/>
</dbReference>
<dbReference type="GO" id="GO:0006260">
    <property type="term" value="P:DNA replication"/>
    <property type="evidence" value="ECO:0007669"/>
    <property type="project" value="InterPro"/>
</dbReference>
<dbReference type="InterPro" id="IPR053923">
    <property type="entry name" value="RepB_C"/>
</dbReference>
<keyword evidence="4" id="KW-1185">Reference proteome</keyword>
<proteinExistence type="predicted"/>
<dbReference type="Proteomes" id="UP000280834">
    <property type="component" value="Unassembled WGS sequence"/>
</dbReference>
<dbReference type="Pfam" id="PF01719">
    <property type="entry name" value="Rep_OBD"/>
    <property type="match status" value="1"/>
</dbReference>
<dbReference type="Pfam" id="PF21861">
    <property type="entry name" value="RepB_C"/>
    <property type="match status" value="1"/>
</dbReference>
<sequence>MKTKDTRARNWTFIVYPESAPKDWRERLDGLHVPWAHSPLHDKDVNPTGEVKKAHWHVLITFAGNKSYQQMLEITKMIKAPNPQKCASAKGLIRYFCHLDNPEKYQYPTADIVSHGVDVQGLLELTRSELNQVLKEIFDFIDDNTIYSYRDLLQVVRSSGKDDWFDVCVNRNTLAIKEYLKSATWTDRNTLTKPSEGSKTACEDE</sequence>
<dbReference type="GO" id="GO:0003677">
    <property type="term" value="F:DNA binding"/>
    <property type="evidence" value="ECO:0007669"/>
    <property type="project" value="InterPro"/>
</dbReference>
<evidence type="ECO:0000313" key="5">
    <source>
        <dbReference type="WBParaSite" id="BTMF_0000578701-mRNA-1"/>
    </source>
</evidence>
<evidence type="ECO:0000259" key="1">
    <source>
        <dbReference type="Pfam" id="PF01719"/>
    </source>
</evidence>
<feature type="domain" description="Replication protein RepB C-terminal" evidence="2">
    <location>
        <begin position="131"/>
        <end position="182"/>
    </location>
</feature>
<evidence type="ECO:0000313" key="3">
    <source>
        <dbReference type="EMBL" id="VDO17618.1"/>
    </source>
</evidence>
<gene>
    <name evidence="3" type="ORF">BTMF_LOCUS5052</name>
</gene>
<feature type="domain" description="Plasmid replication protein origin binding" evidence="1">
    <location>
        <begin position="4"/>
        <end position="118"/>
    </location>
</feature>
<accession>A0A0R3QHC2</accession>
<name>A0A0R3QHC2_9BILA</name>
<reference evidence="5" key="1">
    <citation type="submission" date="2017-02" db="UniProtKB">
        <authorList>
            <consortium name="WormBaseParasite"/>
        </authorList>
    </citation>
    <scope>IDENTIFICATION</scope>
</reference>
<organism evidence="5">
    <name type="scientific">Brugia timori</name>
    <dbReference type="NCBI Taxonomy" id="42155"/>
    <lineage>
        <taxon>Eukaryota</taxon>
        <taxon>Metazoa</taxon>
        <taxon>Ecdysozoa</taxon>
        <taxon>Nematoda</taxon>
        <taxon>Chromadorea</taxon>
        <taxon>Rhabditida</taxon>
        <taxon>Spirurina</taxon>
        <taxon>Spiruromorpha</taxon>
        <taxon>Filarioidea</taxon>
        <taxon>Onchocercidae</taxon>
        <taxon>Brugia</taxon>
    </lineage>
</organism>
<dbReference type="WBParaSite" id="BTMF_0000578701-mRNA-1">
    <property type="protein sequence ID" value="BTMF_0000578701-mRNA-1"/>
    <property type="gene ID" value="BTMF_0000578701"/>
</dbReference>
<dbReference type="GO" id="GO:0005727">
    <property type="term" value="C:extrachromosomal circular DNA"/>
    <property type="evidence" value="ECO:0007669"/>
    <property type="project" value="InterPro"/>
</dbReference>
<dbReference type="EMBL" id="UZAG01005250">
    <property type="protein sequence ID" value="VDO17618.1"/>
    <property type="molecule type" value="Genomic_DNA"/>
</dbReference>
<dbReference type="Gene3D" id="3.40.1310.30">
    <property type="match status" value="1"/>
</dbReference>
<dbReference type="InterPro" id="IPR002631">
    <property type="entry name" value="Plasmid_rep_OBD"/>
</dbReference>
<protein>
    <submittedName>
        <fullName evidence="5">Replication protein</fullName>
    </submittedName>
</protein>
<reference evidence="3 4" key="2">
    <citation type="submission" date="2018-11" db="EMBL/GenBank/DDBJ databases">
        <authorList>
            <consortium name="Pathogen Informatics"/>
        </authorList>
    </citation>
    <scope>NUCLEOTIDE SEQUENCE [LARGE SCALE GENOMIC DNA]</scope>
</reference>
<evidence type="ECO:0000313" key="4">
    <source>
        <dbReference type="Proteomes" id="UP000280834"/>
    </source>
</evidence>
<dbReference type="AlphaFoldDB" id="A0A0R3QHC2"/>